<dbReference type="Proteomes" id="UP000326595">
    <property type="component" value="Chromosome"/>
</dbReference>
<dbReference type="AlphaFoldDB" id="A0A5E6V341"/>
<feature type="domain" description="Monalysin Pore-forming" evidence="1">
    <location>
        <begin position="32"/>
        <end position="204"/>
    </location>
</feature>
<dbReference type="RefSeq" id="WP_052251579.1">
    <property type="nucleotide sequence ID" value="NZ_OZ024668.1"/>
</dbReference>
<reference evidence="2 4" key="2">
    <citation type="submission" date="2024-03" db="EMBL/GenBank/DDBJ databases">
        <authorList>
            <person name="Alaster D. Moffat"/>
            <person name="Govind Chandra"/>
            <person name="Andrew W. Truman"/>
        </authorList>
    </citation>
    <scope>NUCLEOTIDE SEQUENCE [LARGE SCALE GENOMIC DNA]</scope>
    <source>
        <strain evidence="2">PS652</strain>
    </source>
</reference>
<protein>
    <submittedName>
        <fullName evidence="3">Monalysin</fullName>
    </submittedName>
</protein>
<evidence type="ECO:0000259" key="1">
    <source>
        <dbReference type="Pfam" id="PF18063"/>
    </source>
</evidence>
<evidence type="ECO:0000313" key="3">
    <source>
        <dbReference type="EMBL" id="VVN11411.1"/>
    </source>
</evidence>
<name>A0A5E6V341_PSEFL</name>
<evidence type="ECO:0000313" key="4">
    <source>
        <dbReference type="Proteomes" id="UP000326595"/>
    </source>
</evidence>
<dbReference type="InterPro" id="IPR040927">
    <property type="entry name" value="PF_Monalysin"/>
</dbReference>
<dbReference type="CDD" id="cd17904">
    <property type="entry name" value="PFM_monalysin-like"/>
    <property type="match status" value="1"/>
</dbReference>
<reference evidence="3" key="1">
    <citation type="submission" date="2019-09" db="EMBL/GenBank/DDBJ databases">
        <authorList>
            <person name="Chandra G."/>
            <person name="Truman W A."/>
        </authorList>
    </citation>
    <scope>NUCLEOTIDE SEQUENCE [LARGE SCALE GENOMIC DNA]</scope>
    <source>
        <strain evidence="3">PS652</strain>
    </source>
</reference>
<dbReference type="Pfam" id="PF18063">
    <property type="entry name" value="BB_PF"/>
    <property type="match status" value="1"/>
</dbReference>
<dbReference type="EMBL" id="OZ024668">
    <property type="protein sequence ID" value="CAK9891069.1"/>
    <property type="molecule type" value="Genomic_DNA"/>
</dbReference>
<dbReference type="EMBL" id="CABVHG010000024">
    <property type="protein sequence ID" value="VVN11411.1"/>
    <property type="molecule type" value="Genomic_DNA"/>
</dbReference>
<accession>A0A5E6V341</accession>
<gene>
    <name evidence="3" type="primary">mnl_3</name>
    <name evidence="3" type="ORF">PS652_03827</name>
    <name evidence="2" type="ORF">PS652_03922</name>
</gene>
<sequence>MDDNKLAAIDYPHKQGSAEIERYLLGGQEGLKPGCWVEGRTVFGDVFIGTQNWATYSRPVFAYLEHIDIVRVPGQLERKHTASIAQGYSKSFTQSVSVNYSVSAAINVVNVSSSIEVGYSETETWSTDTTRSEEIVFKGPEVYYGYQLHMVYAHCAGSAAAQVAHYFRHHKQLLQYGRRLDLFYLSSVAMNKFHYVTEKESIEPLTWDAVQQQVLANYDPGRNDGKFDFDLKAHQNHYQRY</sequence>
<dbReference type="NCBIfam" id="NF033381">
    <property type="entry name" value="MonaBetaBRL_TX"/>
    <property type="match status" value="1"/>
</dbReference>
<organism evidence="3">
    <name type="scientific">Pseudomonas fluorescens</name>
    <dbReference type="NCBI Taxonomy" id="294"/>
    <lineage>
        <taxon>Bacteria</taxon>
        <taxon>Pseudomonadati</taxon>
        <taxon>Pseudomonadota</taxon>
        <taxon>Gammaproteobacteria</taxon>
        <taxon>Pseudomonadales</taxon>
        <taxon>Pseudomonadaceae</taxon>
        <taxon>Pseudomonas</taxon>
    </lineage>
</organism>
<proteinExistence type="predicted"/>
<evidence type="ECO:0000313" key="2">
    <source>
        <dbReference type="EMBL" id="CAK9891069.1"/>
    </source>
</evidence>